<keyword evidence="2" id="KW-1185">Reference proteome</keyword>
<organism evidence="1 2">
    <name type="scientific">Rhizophagus irregularis</name>
    <dbReference type="NCBI Taxonomy" id="588596"/>
    <lineage>
        <taxon>Eukaryota</taxon>
        <taxon>Fungi</taxon>
        <taxon>Fungi incertae sedis</taxon>
        <taxon>Mucoromycota</taxon>
        <taxon>Glomeromycotina</taxon>
        <taxon>Glomeromycetes</taxon>
        <taxon>Glomerales</taxon>
        <taxon>Glomeraceae</taxon>
        <taxon>Rhizophagus</taxon>
    </lineage>
</organism>
<protein>
    <submittedName>
        <fullName evidence="1">Uncharacterized protein</fullName>
    </submittedName>
</protein>
<dbReference type="EMBL" id="LLXI01000076">
    <property type="protein sequence ID" value="PKY39771.1"/>
    <property type="molecule type" value="Genomic_DNA"/>
</dbReference>
<evidence type="ECO:0000313" key="2">
    <source>
        <dbReference type="Proteomes" id="UP000234323"/>
    </source>
</evidence>
<evidence type="ECO:0000313" key="1">
    <source>
        <dbReference type="EMBL" id="PKY39771.1"/>
    </source>
</evidence>
<accession>A0A2I1FZG9</accession>
<reference evidence="1 2" key="1">
    <citation type="submission" date="2015-10" db="EMBL/GenBank/DDBJ databases">
        <title>Genome analyses suggest a sexual origin of heterokaryosis in a supposedly ancient asexual fungus.</title>
        <authorList>
            <person name="Ropars J."/>
            <person name="Sedzielewska K."/>
            <person name="Noel J."/>
            <person name="Charron P."/>
            <person name="Farinelli L."/>
            <person name="Marton T."/>
            <person name="Kruger M."/>
            <person name="Pelin A."/>
            <person name="Brachmann A."/>
            <person name="Corradi N."/>
        </authorList>
    </citation>
    <scope>NUCLEOTIDE SEQUENCE [LARGE SCALE GENOMIC DNA]</scope>
    <source>
        <strain evidence="1 2">A4</strain>
    </source>
</reference>
<dbReference type="Proteomes" id="UP000234323">
    <property type="component" value="Unassembled WGS sequence"/>
</dbReference>
<proteinExistence type="predicted"/>
<feature type="non-terminal residue" evidence="1">
    <location>
        <position position="85"/>
    </location>
</feature>
<sequence length="85" mass="10077">MDSYIKCLSQEFRESVGLDSTVKAIFNYTSFLQKFWLNDILATIKVWLDTSIFFEEKVKGSTLLEKEFERKTVLKIFKALCEYFI</sequence>
<gene>
    <name evidence="1" type="ORF">RhiirA4_393906</name>
</gene>
<name>A0A2I1FZG9_9GLOM</name>
<dbReference type="AlphaFoldDB" id="A0A2I1FZG9"/>
<comment type="caution">
    <text evidence="1">The sequence shown here is derived from an EMBL/GenBank/DDBJ whole genome shotgun (WGS) entry which is preliminary data.</text>
</comment>